<protein>
    <recommendedName>
        <fullName evidence="3">SRCR domain-containing protein</fullName>
    </recommendedName>
</protein>
<feature type="disulfide bond" evidence="2">
    <location>
        <begin position="165"/>
        <end position="229"/>
    </location>
</feature>
<feature type="disulfide bond" evidence="2">
    <location>
        <begin position="106"/>
        <end position="116"/>
    </location>
</feature>
<evidence type="ECO:0000313" key="5">
    <source>
        <dbReference type="Proteomes" id="UP001159427"/>
    </source>
</evidence>
<keyword evidence="5" id="KW-1185">Reference proteome</keyword>
<dbReference type="PRINTS" id="PR00258">
    <property type="entry name" value="SPERACTRCPTR"/>
</dbReference>
<feature type="domain" description="SRCR" evidence="3">
    <location>
        <begin position="140"/>
        <end position="240"/>
    </location>
</feature>
<dbReference type="EMBL" id="CALNXI010000727">
    <property type="protein sequence ID" value="CAH3041077.1"/>
    <property type="molecule type" value="Genomic_DNA"/>
</dbReference>
<feature type="domain" description="SRCR" evidence="3">
    <location>
        <begin position="263"/>
        <end position="363"/>
    </location>
</feature>
<proteinExistence type="predicted"/>
<dbReference type="Proteomes" id="UP001159427">
    <property type="component" value="Unassembled WGS sequence"/>
</dbReference>
<feature type="disulfide bond" evidence="2">
    <location>
        <begin position="288"/>
        <end position="352"/>
    </location>
</feature>
<sequence>MGDVRCTGNERSLTECRHNGWGKQNCEHSEDVGVVCAPVRLVGWGNVTSQGLVEVFFKGTWGGVCGTNWDIKDATVVCRQLGFKGALAAVTSTGFPSKKLIYDVHCVGNETSLTNCDHKESKSSQDCINRAACVMCISVVRLVNGGSISEGRVEVFYNGTWGTVCDDNWDLNDATVVCRQLGFGRAIVAFKWAAFGPGNGKIWMDDVTCTGNERSLTECPHNGWGTEDCDHGEDAGVLCSSNKSNNKLLATNRVKLIGHFAVVRLVNGGSFSGGRVEVFYNGTWGTVCDDEWDLNDATVVCRQLGFGRAIKAYISAAFGPGNGKIWMDDVACTGNERSLKECPHNGWGVENCGHGEDAGVLCSSNKNVMFG</sequence>
<evidence type="ECO:0000256" key="2">
    <source>
        <dbReference type="PROSITE-ProRule" id="PRU00196"/>
    </source>
</evidence>
<name>A0ABN8N2L3_9CNID</name>
<dbReference type="InterPro" id="IPR001190">
    <property type="entry name" value="SRCR"/>
</dbReference>
<evidence type="ECO:0000259" key="3">
    <source>
        <dbReference type="PROSITE" id="PS50287"/>
    </source>
</evidence>
<reference evidence="4 5" key="1">
    <citation type="submission" date="2022-05" db="EMBL/GenBank/DDBJ databases">
        <authorList>
            <consortium name="Genoscope - CEA"/>
            <person name="William W."/>
        </authorList>
    </citation>
    <scope>NUCLEOTIDE SEQUENCE [LARGE SCALE GENOMIC DNA]</scope>
</reference>
<comment type="caution">
    <text evidence="2">Lacks conserved residue(s) required for the propagation of feature annotation.</text>
</comment>
<dbReference type="SUPFAM" id="SSF56487">
    <property type="entry name" value="SRCR-like"/>
    <property type="match status" value="4"/>
</dbReference>
<accession>A0ABN8N2L3</accession>
<feature type="disulfide bond" evidence="2">
    <location>
        <begin position="178"/>
        <end position="239"/>
    </location>
</feature>
<evidence type="ECO:0000256" key="1">
    <source>
        <dbReference type="ARBA" id="ARBA00023157"/>
    </source>
</evidence>
<dbReference type="SMART" id="SM00202">
    <property type="entry name" value="SR"/>
    <property type="match status" value="3"/>
</dbReference>
<dbReference type="InterPro" id="IPR036772">
    <property type="entry name" value="SRCR-like_dom_sf"/>
</dbReference>
<feature type="disulfide bond" evidence="2">
    <location>
        <begin position="301"/>
        <end position="362"/>
    </location>
</feature>
<dbReference type="PANTHER" id="PTHR48071:SF18">
    <property type="entry name" value="DELETED IN MALIGNANT BRAIN TUMORS 1 PROTEIN-RELATED"/>
    <property type="match status" value="1"/>
</dbReference>
<feature type="domain" description="SRCR" evidence="3">
    <location>
        <begin position="1"/>
        <end position="37"/>
    </location>
</feature>
<dbReference type="PROSITE" id="PS50287">
    <property type="entry name" value="SRCR_2"/>
    <property type="match status" value="4"/>
</dbReference>
<dbReference type="Pfam" id="PF00530">
    <property type="entry name" value="SRCR"/>
    <property type="match status" value="4"/>
</dbReference>
<dbReference type="PROSITE" id="PS00420">
    <property type="entry name" value="SRCR_1"/>
    <property type="match status" value="2"/>
</dbReference>
<feature type="domain" description="SRCR" evidence="3">
    <location>
        <begin position="39"/>
        <end position="137"/>
    </location>
</feature>
<comment type="caution">
    <text evidence="4">The sequence shown here is derived from an EMBL/GenBank/DDBJ whole genome shotgun (WGS) entry which is preliminary data.</text>
</comment>
<feature type="disulfide bond" evidence="2">
    <location>
        <begin position="209"/>
        <end position="219"/>
    </location>
</feature>
<dbReference type="PANTHER" id="PTHR48071">
    <property type="entry name" value="SRCR DOMAIN-CONTAINING PROTEIN"/>
    <property type="match status" value="1"/>
</dbReference>
<organism evidence="4 5">
    <name type="scientific">Porites evermanni</name>
    <dbReference type="NCBI Taxonomy" id="104178"/>
    <lineage>
        <taxon>Eukaryota</taxon>
        <taxon>Metazoa</taxon>
        <taxon>Cnidaria</taxon>
        <taxon>Anthozoa</taxon>
        <taxon>Hexacorallia</taxon>
        <taxon>Scleractinia</taxon>
        <taxon>Fungiina</taxon>
        <taxon>Poritidae</taxon>
        <taxon>Porites</taxon>
    </lineage>
</organism>
<feature type="disulfide bond" evidence="2">
    <location>
        <begin position="332"/>
        <end position="342"/>
    </location>
</feature>
<dbReference type="Gene3D" id="3.10.250.10">
    <property type="entry name" value="SRCR-like domain"/>
    <property type="match status" value="4"/>
</dbReference>
<feature type="disulfide bond" evidence="2">
    <location>
        <begin position="6"/>
        <end position="16"/>
    </location>
</feature>
<gene>
    <name evidence="4" type="ORF">PEVE_00040167</name>
</gene>
<keyword evidence="1 2" id="KW-1015">Disulfide bond</keyword>
<evidence type="ECO:0000313" key="4">
    <source>
        <dbReference type="EMBL" id="CAH3041077.1"/>
    </source>
</evidence>